<proteinExistence type="predicted"/>
<organism evidence="2 3">
    <name type="scientific">Pandoraea faecigallinarum</name>
    <dbReference type="NCBI Taxonomy" id="656179"/>
    <lineage>
        <taxon>Bacteria</taxon>
        <taxon>Pseudomonadati</taxon>
        <taxon>Pseudomonadota</taxon>
        <taxon>Betaproteobacteria</taxon>
        <taxon>Burkholderiales</taxon>
        <taxon>Burkholderiaceae</taxon>
        <taxon>Pandoraea</taxon>
    </lineage>
</organism>
<dbReference type="KEGG" id="pfg:AB870_12370"/>
<gene>
    <name evidence="2" type="ORF">AB870_12370</name>
</gene>
<dbReference type="STRING" id="656179.AB870_12370"/>
<keyword evidence="3" id="KW-1185">Reference proteome</keyword>
<sequence>MAQNSFATLDRLHTPESGAYIEKGRIGINDRGQLVVFKGKEFLLHLRQCHRADKFMKANGLSSGARPSLLSTLKFKDLRMGTQAVDTLIKRMRTSNTLADVAGRPAAERSSGSPYRSVIAKARTKLGLSSPASQPPVPMTTRPPMEIAELVRLRPGSAGAEAANVAPTPDSDTDSGIHGDFGHAQGGPDPMPDAVVQPAPIPKPRTVPPPKPPRTFASGAPQAAPRTRAHPAFIDDLTRAGPGTSALIRTLLTNRDR</sequence>
<reference evidence="2" key="1">
    <citation type="submission" date="2016-06" db="EMBL/GenBank/DDBJ databases">
        <title>Complete Genome Sequence of Pandoraea faecigallinarum DSM-23572.</title>
        <authorList>
            <person name="Yong D."/>
            <person name="Ee R."/>
            <person name="Lim Y.-L."/>
            <person name="Yin W.-F."/>
            <person name="Chan K.-G."/>
        </authorList>
    </citation>
    <scope>NUCLEOTIDE SEQUENCE</scope>
    <source>
        <strain evidence="2">DSM 23572</strain>
    </source>
</reference>
<dbReference type="OrthoDB" id="8940462at2"/>
<dbReference type="EMBL" id="CP011807">
    <property type="protein sequence ID" value="AKM30733.2"/>
    <property type="molecule type" value="Genomic_DNA"/>
</dbReference>
<protein>
    <submittedName>
        <fullName evidence="2">Uncharacterized protein</fullName>
    </submittedName>
</protein>
<dbReference type="RefSeq" id="WP_071386821.1">
    <property type="nucleotide sequence ID" value="NZ_CP011807.3"/>
</dbReference>
<feature type="compositionally biased region" description="Pro residues" evidence="1">
    <location>
        <begin position="199"/>
        <end position="213"/>
    </location>
</feature>
<evidence type="ECO:0000256" key="1">
    <source>
        <dbReference type="SAM" id="MobiDB-lite"/>
    </source>
</evidence>
<dbReference type="AlphaFoldDB" id="A0A0H3WVU7"/>
<name>A0A0H3WVU7_9BURK</name>
<feature type="region of interest" description="Disordered" evidence="1">
    <location>
        <begin position="158"/>
        <end position="227"/>
    </location>
</feature>
<evidence type="ECO:0000313" key="3">
    <source>
        <dbReference type="Proteomes" id="UP000035651"/>
    </source>
</evidence>
<accession>A0A0H3WVU7</accession>
<dbReference type="Proteomes" id="UP000035651">
    <property type="component" value="Chromosome"/>
</dbReference>
<evidence type="ECO:0000313" key="2">
    <source>
        <dbReference type="EMBL" id="AKM30733.2"/>
    </source>
</evidence>